<dbReference type="InterPro" id="IPR011257">
    <property type="entry name" value="DNA_glycosylase"/>
</dbReference>
<reference evidence="1 2" key="1">
    <citation type="submission" date="2020-07" db="EMBL/GenBank/DDBJ databases">
        <title>Sequencing the genomes of 1000 actinobacteria strains.</title>
        <authorList>
            <person name="Klenk H.-P."/>
        </authorList>
    </citation>
    <scope>NUCLEOTIDE SEQUENCE [LARGE SCALE GENOMIC DNA]</scope>
    <source>
        <strain evidence="1 2">DSM 26341</strain>
    </source>
</reference>
<dbReference type="SUPFAM" id="SSF48150">
    <property type="entry name" value="DNA-glycosylase"/>
    <property type="match status" value="1"/>
</dbReference>
<evidence type="ECO:0008006" key="3">
    <source>
        <dbReference type="Google" id="ProtNLM"/>
    </source>
</evidence>
<evidence type="ECO:0000313" key="2">
    <source>
        <dbReference type="Proteomes" id="UP000539111"/>
    </source>
</evidence>
<proteinExistence type="predicted"/>
<protein>
    <recommendedName>
        <fullName evidence="3">Endonuclease</fullName>
    </recommendedName>
</protein>
<dbReference type="InterPro" id="IPR023170">
    <property type="entry name" value="HhH_base_excis_C"/>
</dbReference>
<dbReference type="EMBL" id="JACBZP010000001">
    <property type="protein sequence ID" value="NYI66252.1"/>
    <property type="molecule type" value="Genomic_DNA"/>
</dbReference>
<organism evidence="1 2">
    <name type="scientific">Spelaeicoccus albus</name>
    <dbReference type="NCBI Taxonomy" id="1280376"/>
    <lineage>
        <taxon>Bacteria</taxon>
        <taxon>Bacillati</taxon>
        <taxon>Actinomycetota</taxon>
        <taxon>Actinomycetes</taxon>
        <taxon>Micrococcales</taxon>
        <taxon>Brevibacteriaceae</taxon>
        <taxon>Spelaeicoccus</taxon>
    </lineage>
</organism>
<dbReference type="GO" id="GO:0006281">
    <property type="term" value="P:DNA repair"/>
    <property type="evidence" value="ECO:0007669"/>
    <property type="project" value="InterPro"/>
</dbReference>
<comment type="caution">
    <text evidence="1">The sequence shown here is derived from an EMBL/GenBank/DDBJ whole genome shotgun (WGS) entry which is preliminary data.</text>
</comment>
<dbReference type="Gene3D" id="1.10.340.30">
    <property type="entry name" value="Hypothetical protein, domain 2"/>
    <property type="match status" value="1"/>
</dbReference>
<accession>A0A7Z0D1H0</accession>
<gene>
    <name evidence="1" type="ORF">BJY26_000558</name>
</gene>
<name>A0A7Z0D1H0_9MICO</name>
<dbReference type="AlphaFoldDB" id="A0A7Z0D1H0"/>
<sequence length="224" mass="24177">MTTRQEAIVSTLLSEYGSTYAQDAGITVRDKPAPLYRLLVLALLLSARIGSDIAVAGARELFASGYRTPQKMRDAGWKERVAALGRAHYRRYDERASTALGNGATMLIDEYGGDLRKLRLASTGREQMLGRLQEFPGIGPTGSSIFCREVQAVWPELAPFADRKVQDGAERLGLPGEAAKLGKFVESADMPRLAAGCVRAALHEDVADAVLRPSGDSGTLVRGR</sequence>
<dbReference type="Proteomes" id="UP000539111">
    <property type="component" value="Unassembled WGS sequence"/>
</dbReference>
<evidence type="ECO:0000313" key="1">
    <source>
        <dbReference type="EMBL" id="NYI66252.1"/>
    </source>
</evidence>
<dbReference type="Gene3D" id="1.10.1670.10">
    <property type="entry name" value="Helix-hairpin-Helix base-excision DNA repair enzymes (C-terminal)"/>
    <property type="match status" value="1"/>
</dbReference>
<dbReference type="GO" id="GO:0003824">
    <property type="term" value="F:catalytic activity"/>
    <property type="evidence" value="ECO:0007669"/>
    <property type="project" value="InterPro"/>
</dbReference>
<keyword evidence="2" id="KW-1185">Reference proteome</keyword>
<dbReference type="RefSeq" id="WP_179425463.1">
    <property type="nucleotide sequence ID" value="NZ_JACBZP010000001.1"/>
</dbReference>